<evidence type="ECO:0000256" key="4">
    <source>
        <dbReference type="ARBA" id="ARBA00022833"/>
    </source>
</evidence>
<organism evidence="5 6">
    <name type="scientific">Acinetobacter indicus</name>
    <dbReference type="NCBI Taxonomy" id="756892"/>
    <lineage>
        <taxon>Bacteria</taxon>
        <taxon>Pseudomonadati</taxon>
        <taxon>Pseudomonadota</taxon>
        <taxon>Gammaproteobacteria</taxon>
        <taxon>Moraxellales</taxon>
        <taxon>Moraxellaceae</taxon>
        <taxon>Acinetobacter</taxon>
    </lineage>
</organism>
<dbReference type="Proteomes" id="UP000503440">
    <property type="component" value="Chromosome"/>
</dbReference>
<comment type="similarity">
    <text evidence="2">Belongs to the zinc-containing alcohol dehydrogenase family.</text>
</comment>
<gene>
    <name evidence="5" type="ORF">FSC09_14800</name>
</gene>
<evidence type="ECO:0000256" key="1">
    <source>
        <dbReference type="ARBA" id="ARBA00001947"/>
    </source>
</evidence>
<sequence length="95" mass="10461">MSQTMQAMVYHGANDIRFEQRPRPQILQPTDALIRVTKSTICGTDLGIWKGKNPEIESTAIEKPASLMAVFSAMKASGLLKRSVRQSKISNRATG</sequence>
<keyword evidence="3" id="KW-0479">Metal-binding</keyword>
<proteinExistence type="inferred from homology"/>
<reference evidence="5 6" key="1">
    <citation type="submission" date="2019-09" db="EMBL/GenBank/DDBJ databases">
        <title>Non-baumannii Acinetobacter spp. carrying blaNDM-1 isolated in China.</title>
        <authorList>
            <person name="Cui C."/>
            <person name="Chen C."/>
            <person name="Sun J."/>
            <person name="Liu Y."/>
        </authorList>
    </citation>
    <scope>NUCLEOTIDE SEQUENCE [LARGE SCALE GENOMIC DNA]</scope>
    <source>
        <strain evidence="5 6">B18</strain>
    </source>
</reference>
<evidence type="ECO:0000313" key="5">
    <source>
        <dbReference type="EMBL" id="QIC71571.1"/>
    </source>
</evidence>
<name>A0A6C0Y5P1_9GAMM</name>
<dbReference type="EMBL" id="CP044455">
    <property type="protein sequence ID" value="QIC71571.1"/>
    <property type="molecule type" value="Genomic_DNA"/>
</dbReference>
<comment type="cofactor">
    <cofactor evidence="1">
        <name>Zn(2+)</name>
        <dbReference type="ChEBI" id="CHEBI:29105"/>
    </cofactor>
</comment>
<evidence type="ECO:0000256" key="2">
    <source>
        <dbReference type="ARBA" id="ARBA00008072"/>
    </source>
</evidence>
<dbReference type="Gene3D" id="3.90.180.10">
    <property type="entry name" value="Medium-chain alcohol dehydrogenases, catalytic domain"/>
    <property type="match status" value="1"/>
</dbReference>
<evidence type="ECO:0000313" key="6">
    <source>
        <dbReference type="Proteomes" id="UP000503440"/>
    </source>
</evidence>
<dbReference type="PANTHER" id="PTHR42813:SF4">
    <property type="entry name" value="NADP-DEPENDENT ISOPROPANOL DEHYDROGENASE"/>
    <property type="match status" value="1"/>
</dbReference>
<evidence type="ECO:0008006" key="7">
    <source>
        <dbReference type="Google" id="ProtNLM"/>
    </source>
</evidence>
<evidence type="ECO:0000256" key="3">
    <source>
        <dbReference type="ARBA" id="ARBA00022723"/>
    </source>
</evidence>
<dbReference type="InterPro" id="IPR011032">
    <property type="entry name" value="GroES-like_sf"/>
</dbReference>
<keyword evidence="4" id="KW-0862">Zinc</keyword>
<protein>
    <recommendedName>
        <fullName evidence="7">Alcohol dehydrogenase catalytic domain-containing protein</fullName>
    </recommendedName>
</protein>
<dbReference type="SUPFAM" id="SSF50129">
    <property type="entry name" value="GroES-like"/>
    <property type="match status" value="1"/>
</dbReference>
<dbReference type="PANTHER" id="PTHR42813">
    <property type="entry name" value="ZINC-TYPE ALCOHOL DEHYDROGENASE-LIKE"/>
    <property type="match status" value="1"/>
</dbReference>
<accession>A0A6C0Y5P1</accession>
<dbReference type="GO" id="GO:0046872">
    <property type="term" value="F:metal ion binding"/>
    <property type="evidence" value="ECO:0007669"/>
    <property type="project" value="UniProtKB-KW"/>
</dbReference>
<dbReference type="RefSeq" id="WP_163146285.1">
    <property type="nucleotide sequence ID" value="NZ_CAXNYR010000020.1"/>
</dbReference>
<dbReference type="AlphaFoldDB" id="A0A6C0Y5P1"/>